<accession>A0ABD0WP05</accession>
<dbReference type="Proteomes" id="UP001557470">
    <property type="component" value="Unassembled WGS sequence"/>
</dbReference>
<name>A0ABD0WP05_UMBPY</name>
<keyword evidence="2" id="KW-1185">Reference proteome</keyword>
<dbReference type="SUPFAM" id="SSF56204">
    <property type="entry name" value="Hect, E3 ligase catalytic domain"/>
    <property type="match status" value="1"/>
</dbReference>
<comment type="caution">
    <text evidence="1">The sequence shown here is derived from an EMBL/GenBank/DDBJ whole genome shotgun (WGS) entry which is preliminary data.</text>
</comment>
<protein>
    <submittedName>
        <fullName evidence="1">Uncharacterized protein</fullName>
    </submittedName>
</protein>
<gene>
    <name evidence="1" type="ORF">UPYG_G00206740</name>
</gene>
<organism evidence="1 2">
    <name type="scientific">Umbra pygmaea</name>
    <name type="common">Eastern mudminnow</name>
    <dbReference type="NCBI Taxonomy" id="75934"/>
    <lineage>
        <taxon>Eukaryota</taxon>
        <taxon>Metazoa</taxon>
        <taxon>Chordata</taxon>
        <taxon>Craniata</taxon>
        <taxon>Vertebrata</taxon>
        <taxon>Euteleostomi</taxon>
        <taxon>Actinopterygii</taxon>
        <taxon>Neopterygii</taxon>
        <taxon>Teleostei</taxon>
        <taxon>Protacanthopterygii</taxon>
        <taxon>Esociformes</taxon>
        <taxon>Umbridae</taxon>
        <taxon>Umbra</taxon>
    </lineage>
</organism>
<proteinExistence type="predicted"/>
<dbReference type="InterPro" id="IPR035983">
    <property type="entry name" value="Hect_E3_ubiquitin_ligase"/>
</dbReference>
<dbReference type="Gene3D" id="3.90.1750.10">
    <property type="entry name" value="Hect, E3 ligase catalytic domains"/>
    <property type="match status" value="1"/>
</dbReference>
<dbReference type="EMBL" id="JAGEUA010000006">
    <property type="protein sequence ID" value="KAL0973593.1"/>
    <property type="molecule type" value="Genomic_DNA"/>
</dbReference>
<sequence>MAPPPTVQSEMARSFPGFFKTKRKHQNLCHRPSKSAKFWKPFDLSFFLLNGNIDTTPSTTEELQLMQAGLGKRTLSINEDITHAELSSLLEKTYPKMVNVQGGWLLYKARGGNGRRRLTAVPLESEGYTGSVIRSASVGGRNILFIVPLQEQLDLTPLPVDAPEFALMPKATCRQCKMVMPLQMLALHVQGCCGEMSKSDSEEADVELIDLEDPTSSIVTLTSSNKPSETQCPICRGQFPPSDLELHASSCGERPALEPEFDHLSPDPGVAQHNVLQDQISCEEDVLRWVASQVQSKKTFNICVSRDNLVERGLKLWKRQKTGSPVNPLVVSFIGELGVDTGALRKEFLSSE</sequence>
<evidence type="ECO:0000313" key="2">
    <source>
        <dbReference type="Proteomes" id="UP001557470"/>
    </source>
</evidence>
<dbReference type="AlphaFoldDB" id="A0ABD0WP05"/>
<reference evidence="1 2" key="1">
    <citation type="submission" date="2024-06" db="EMBL/GenBank/DDBJ databases">
        <authorList>
            <person name="Pan Q."/>
            <person name="Wen M."/>
            <person name="Jouanno E."/>
            <person name="Zahm M."/>
            <person name="Klopp C."/>
            <person name="Cabau C."/>
            <person name="Louis A."/>
            <person name="Berthelot C."/>
            <person name="Parey E."/>
            <person name="Roest Crollius H."/>
            <person name="Montfort J."/>
            <person name="Robinson-Rechavi M."/>
            <person name="Bouchez O."/>
            <person name="Lampietro C."/>
            <person name="Lopez Roques C."/>
            <person name="Donnadieu C."/>
            <person name="Postlethwait J."/>
            <person name="Bobe J."/>
            <person name="Verreycken H."/>
            <person name="Guiguen Y."/>
        </authorList>
    </citation>
    <scope>NUCLEOTIDE SEQUENCE [LARGE SCALE GENOMIC DNA]</scope>
    <source>
        <strain evidence="1">Up_M1</strain>
        <tissue evidence="1">Testis</tissue>
    </source>
</reference>
<evidence type="ECO:0000313" key="1">
    <source>
        <dbReference type="EMBL" id="KAL0973593.1"/>
    </source>
</evidence>